<dbReference type="InterPro" id="IPR055259">
    <property type="entry name" value="YkvP/CgeB_Glyco_trans-like"/>
</dbReference>
<evidence type="ECO:0000313" key="3">
    <source>
        <dbReference type="Proteomes" id="UP000031521"/>
    </source>
</evidence>
<protein>
    <recommendedName>
        <fullName evidence="1">Spore protein YkvP/CgeB glycosyl transferase-like domain-containing protein</fullName>
    </recommendedName>
</protein>
<dbReference type="Proteomes" id="UP000031521">
    <property type="component" value="Chromosome"/>
</dbReference>
<dbReference type="STRING" id="1208324.P73_4348"/>
<gene>
    <name evidence="2" type="ORF">P73_4348</name>
</gene>
<dbReference type="HOGENOM" id="CLU_048101_0_0_5"/>
<feature type="domain" description="Spore protein YkvP/CgeB glycosyl transferase-like" evidence="1">
    <location>
        <begin position="205"/>
        <end position="347"/>
    </location>
</feature>
<reference evidence="2 3" key="1">
    <citation type="journal article" date="2014" name="Int. J. Syst. Evol. Microbiol.">
        <title>Celeribacter indicus sp. nov., a polycyclic aromatic hydrocarbon-degrading bacterium from deep-sea sediment and reclassification of Huaishuia halophila as Celeribacter halophilus comb. nov.</title>
        <authorList>
            <person name="Lai Q."/>
            <person name="Cao J."/>
            <person name="Yuan J."/>
            <person name="Li F."/>
            <person name="Shao Z."/>
        </authorList>
    </citation>
    <scope>NUCLEOTIDE SEQUENCE [LARGE SCALE GENOMIC DNA]</scope>
    <source>
        <strain evidence="2">P73</strain>
    </source>
</reference>
<dbReference type="Pfam" id="PF13524">
    <property type="entry name" value="Glyco_trans_1_2"/>
    <property type="match status" value="1"/>
</dbReference>
<dbReference type="AlphaFoldDB" id="A0A0B5E036"/>
<dbReference type="OrthoDB" id="9774625at2"/>
<dbReference type="KEGG" id="cid:P73_4348"/>
<evidence type="ECO:0000313" key="2">
    <source>
        <dbReference type="EMBL" id="AJE49063.1"/>
    </source>
</evidence>
<dbReference type="EMBL" id="CP004393">
    <property type="protein sequence ID" value="AJE49063.1"/>
    <property type="molecule type" value="Genomic_DNA"/>
</dbReference>
<dbReference type="RefSeq" id="WP_043871226.1">
    <property type="nucleotide sequence ID" value="NZ_CP004393.1"/>
</dbReference>
<name>A0A0B5E036_9RHOB</name>
<keyword evidence="3" id="KW-1185">Reference proteome</keyword>
<evidence type="ECO:0000259" key="1">
    <source>
        <dbReference type="Pfam" id="PF13524"/>
    </source>
</evidence>
<organism evidence="2 3">
    <name type="scientific">Celeribacter indicus</name>
    <dbReference type="NCBI Taxonomy" id="1208324"/>
    <lineage>
        <taxon>Bacteria</taxon>
        <taxon>Pseudomonadati</taxon>
        <taxon>Pseudomonadota</taxon>
        <taxon>Alphaproteobacteria</taxon>
        <taxon>Rhodobacterales</taxon>
        <taxon>Roseobacteraceae</taxon>
        <taxon>Celeribacter</taxon>
    </lineage>
</organism>
<proteinExistence type="predicted"/>
<sequence>MTRMAFYGSSLVSSYWNGAATYYRGLIRALAAEGWDVTFHEPDVWDRQAHRDMDPPPWCRVNVYPGTSEGLECAASRAAAADVVVVASGIGHEDDALRRAVLDRAHPAATCIWWDVDAPATLAELRAQPLHPLRRDLPRFDAVLTYGGGDPVVRGYREMGAALCVPIYNALDPETHFPVDPDPRFEADLAFLGNRLPDREARVRSYFLDPAAAMPERCFLLGGSGWADVALPANVRALGHVGTGDHNAFNATPLAVLNIARDSMAEVGFSPATRVFEAAGAGACLITDAWEGIDRFLAPGSEVLVARDGRDVIELLSGLTRDRARQIGRAARARLLAGHTYAHRAREVGALLAGLRDHKRHKEVLS</sequence>
<accession>A0A0B5E036</accession>